<keyword evidence="1" id="KW-0175">Coiled coil</keyword>
<evidence type="ECO:0008006" key="5">
    <source>
        <dbReference type="Google" id="ProtNLM"/>
    </source>
</evidence>
<name>A0ABR7ZXZ8_9CYAN</name>
<proteinExistence type="predicted"/>
<accession>A0ABR7ZXZ8</accession>
<comment type="caution">
    <text evidence="3">The sequence shown here is derived from an EMBL/GenBank/DDBJ whole genome shotgun (WGS) entry which is preliminary data.</text>
</comment>
<protein>
    <recommendedName>
        <fullName evidence="5">Zinc ribbon domain-containing protein</fullName>
    </recommendedName>
</protein>
<feature type="transmembrane region" description="Helical" evidence="2">
    <location>
        <begin position="20"/>
        <end position="44"/>
    </location>
</feature>
<dbReference type="EMBL" id="JACJQB010000019">
    <property type="protein sequence ID" value="MBD2188654.1"/>
    <property type="molecule type" value="Genomic_DNA"/>
</dbReference>
<sequence length="408" mass="47259">MLRILNRWFRKSRTVNNEPINKVSLIVIILVDIFILINVFTGLADISQWYINPSLAYPCYSEWQNYQVQTIPDKDYQIIRDTLFYRQEQSISFQKSYQENEIGHLGNVSPTCLRYADYKDKVNVLPNQQILTKITKNQTEIDALKRTNANVRAQYDSTLLEKIADQPREQSINQVAAEKAKQTIDQNNQKIAEIEKEVTKAKTELLAKPESLSFIAFLNESISFREVESVYRQAAFWYPSIQFVLQTLFLLPLILIALLVHKVAQSKQYGLISLISWHLLVIFLIPLILKIFEFLQVGIIFQFLRNILQALFGGLLFLISYVYILLVPVFGFGIIKFFQKVVFNPKVQAAKRFQKSCCVNCGKKIREHDIYCTHCGYNQYTECPNCHNSTYQGLSFCTHCGHPQDAHS</sequence>
<keyword evidence="2" id="KW-0472">Membrane</keyword>
<feature type="coiled-coil region" evidence="1">
    <location>
        <begin position="134"/>
        <end position="204"/>
    </location>
</feature>
<reference evidence="3 4" key="1">
    <citation type="journal article" date="2020" name="ISME J.">
        <title>Comparative genomics reveals insights into cyanobacterial evolution and habitat adaptation.</title>
        <authorList>
            <person name="Chen M.Y."/>
            <person name="Teng W.K."/>
            <person name="Zhao L."/>
            <person name="Hu C.X."/>
            <person name="Zhou Y.K."/>
            <person name="Han B.P."/>
            <person name="Song L.R."/>
            <person name="Shu W.S."/>
        </authorList>
    </citation>
    <scope>NUCLEOTIDE SEQUENCE [LARGE SCALE GENOMIC DNA]</scope>
    <source>
        <strain evidence="3 4">FACHB-723</strain>
    </source>
</reference>
<feature type="transmembrane region" description="Helical" evidence="2">
    <location>
        <begin position="236"/>
        <end position="259"/>
    </location>
</feature>
<keyword evidence="2" id="KW-0812">Transmembrane</keyword>
<evidence type="ECO:0000256" key="2">
    <source>
        <dbReference type="SAM" id="Phobius"/>
    </source>
</evidence>
<keyword evidence="4" id="KW-1185">Reference proteome</keyword>
<keyword evidence="2" id="KW-1133">Transmembrane helix</keyword>
<gene>
    <name evidence="3" type="ORF">H6F41_10910</name>
</gene>
<organism evidence="3 4">
    <name type="scientific">Pseudanabaena mucicola FACHB-723</name>
    <dbReference type="NCBI Taxonomy" id="2692860"/>
    <lineage>
        <taxon>Bacteria</taxon>
        <taxon>Bacillati</taxon>
        <taxon>Cyanobacteriota</taxon>
        <taxon>Cyanophyceae</taxon>
        <taxon>Pseudanabaenales</taxon>
        <taxon>Pseudanabaenaceae</taxon>
        <taxon>Pseudanabaena</taxon>
    </lineage>
</organism>
<evidence type="ECO:0000313" key="3">
    <source>
        <dbReference type="EMBL" id="MBD2188654.1"/>
    </source>
</evidence>
<evidence type="ECO:0000256" key="1">
    <source>
        <dbReference type="SAM" id="Coils"/>
    </source>
</evidence>
<feature type="transmembrane region" description="Helical" evidence="2">
    <location>
        <begin position="271"/>
        <end position="292"/>
    </location>
</feature>
<feature type="transmembrane region" description="Helical" evidence="2">
    <location>
        <begin position="312"/>
        <end position="338"/>
    </location>
</feature>
<dbReference type="RefSeq" id="WP_190403503.1">
    <property type="nucleotide sequence ID" value="NZ_JACJQB010000019.1"/>
</dbReference>
<dbReference type="Proteomes" id="UP000642094">
    <property type="component" value="Unassembled WGS sequence"/>
</dbReference>
<evidence type="ECO:0000313" key="4">
    <source>
        <dbReference type="Proteomes" id="UP000642094"/>
    </source>
</evidence>